<evidence type="ECO:0000313" key="1">
    <source>
        <dbReference type="EMBL" id="APU15486.1"/>
    </source>
</evidence>
<dbReference type="CDD" id="cd02440">
    <property type="entry name" value="AdoMet_MTases"/>
    <property type="match status" value="1"/>
</dbReference>
<dbReference type="InterPro" id="IPR029063">
    <property type="entry name" value="SAM-dependent_MTases_sf"/>
</dbReference>
<proteinExistence type="predicted"/>
<dbReference type="EMBL" id="CP016076">
    <property type="protein sequence ID" value="APU15486.1"/>
    <property type="molecule type" value="Genomic_DNA"/>
</dbReference>
<gene>
    <name evidence="1" type="ORF">UA74_17280</name>
</gene>
<keyword evidence="1" id="KW-0489">Methyltransferase</keyword>
<protein>
    <submittedName>
        <fullName evidence="1">Methyltransferase domain</fullName>
    </submittedName>
</protein>
<reference evidence="2" key="1">
    <citation type="submission" date="2016-06" db="EMBL/GenBank/DDBJ databases">
        <title>Complete genome sequence of Actinoalloteichus fjordicus DSM 46855 (=ADI127-17), type strain of the new species Actinoalloteichus fjordicus.</title>
        <authorList>
            <person name="Ruckert C."/>
            <person name="Nouioui I."/>
            <person name="Willmese J."/>
            <person name="van Wezel G."/>
            <person name="Klenk H.-P."/>
            <person name="Kalinowski J."/>
            <person name="Zotchev S.B."/>
        </authorList>
    </citation>
    <scope>NUCLEOTIDE SEQUENCE [LARGE SCALE GENOMIC DNA]</scope>
    <source>
        <strain evidence="2">ADI127-7</strain>
    </source>
</reference>
<dbReference type="AlphaFoldDB" id="A0AAC9PT43"/>
<dbReference type="GO" id="GO:0032259">
    <property type="term" value="P:methylation"/>
    <property type="evidence" value="ECO:0007669"/>
    <property type="project" value="UniProtKB-KW"/>
</dbReference>
<dbReference type="GO" id="GO:0008168">
    <property type="term" value="F:methyltransferase activity"/>
    <property type="evidence" value="ECO:0007669"/>
    <property type="project" value="UniProtKB-KW"/>
</dbReference>
<evidence type="ECO:0000313" key="2">
    <source>
        <dbReference type="Proteomes" id="UP000185511"/>
    </source>
</evidence>
<organism evidence="1 2">
    <name type="scientific">Actinoalloteichus fjordicus</name>
    <dbReference type="NCBI Taxonomy" id="1612552"/>
    <lineage>
        <taxon>Bacteria</taxon>
        <taxon>Bacillati</taxon>
        <taxon>Actinomycetota</taxon>
        <taxon>Actinomycetes</taxon>
        <taxon>Pseudonocardiales</taxon>
        <taxon>Pseudonocardiaceae</taxon>
        <taxon>Actinoalloteichus</taxon>
    </lineage>
</organism>
<dbReference type="SUPFAM" id="SSF53335">
    <property type="entry name" value="S-adenosyl-L-methionine-dependent methyltransferases"/>
    <property type="match status" value="1"/>
</dbReference>
<dbReference type="KEGG" id="acad:UA74_17280"/>
<keyword evidence="1" id="KW-0808">Transferase</keyword>
<dbReference type="RefSeq" id="WP_075743927.1">
    <property type="nucleotide sequence ID" value="NZ_CP016076.1"/>
</dbReference>
<sequence>MPTTDEVDRSRVAYRADLHLGTRRFFHPRSTACPWCGSADLRLRLRTTDLLQHKPGRFTLDECGGCGHVFQNPRLTAEGLEFYYRDFYDGLAAEQMDRQLEKEAGSHRARAEVVLPHADPKSWLDVGTSHGHFCSAAAQLFPDTEFDGLDLGAGVELGRQQGRIKRAYQGQFVDLADELTDRYDVVSMFHYLEHSAEPKPELRAAQRVLRSGGHLLIDVPDPECRFARLLGRWWIGWTQPQHLHFIPLANLRAELGRSGFDVVAVQRAEAHLPYDLAAATWLFVNHLAPRQDRPWLFDRPGLGRRAGRLAALIAGAPLMLAGMLLDRVAQPVADRLRLTNSYRVLAVRR</sequence>
<dbReference type="Pfam" id="PF13489">
    <property type="entry name" value="Methyltransf_23"/>
    <property type="match status" value="1"/>
</dbReference>
<accession>A0AAC9PT43</accession>
<name>A0AAC9PT43_9PSEU</name>
<dbReference type="Proteomes" id="UP000185511">
    <property type="component" value="Chromosome"/>
</dbReference>
<dbReference type="Gene3D" id="3.40.50.150">
    <property type="entry name" value="Vaccinia Virus protein VP39"/>
    <property type="match status" value="1"/>
</dbReference>
<keyword evidence="2" id="KW-1185">Reference proteome</keyword>